<organism evidence="2 3">
    <name type="scientific">Fusarium albosuccineum</name>
    <dbReference type="NCBI Taxonomy" id="1237068"/>
    <lineage>
        <taxon>Eukaryota</taxon>
        <taxon>Fungi</taxon>
        <taxon>Dikarya</taxon>
        <taxon>Ascomycota</taxon>
        <taxon>Pezizomycotina</taxon>
        <taxon>Sordariomycetes</taxon>
        <taxon>Hypocreomycetidae</taxon>
        <taxon>Hypocreales</taxon>
        <taxon>Nectriaceae</taxon>
        <taxon>Fusarium</taxon>
        <taxon>Fusarium decemcellulare species complex</taxon>
    </lineage>
</organism>
<accession>A0A8H4KUF5</accession>
<evidence type="ECO:0000313" key="2">
    <source>
        <dbReference type="EMBL" id="KAF4455899.1"/>
    </source>
</evidence>
<keyword evidence="3" id="KW-1185">Reference proteome</keyword>
<dbReference type="Proteomes" id="UP000554235">
    <property type="component" value="Unassembled WGS sequence"/>
</dbReference>
<sequence>MRFTTTSLAVMLMASHGAVADFLIFSLYKDTTNGGWRMYDVNMNQIGTCDRPDPVQILTCPDVFSADNAPGIIHCSTALSIKGSN</sequence>
<dbReference type="AlphaFoldDB" id="A0A8H4KUF5"/>
<proteinExistence type="predicted"/>
<evidence type="ECO:0000313" key="3">
    <source>
        <dbReference type="Proteomes" id="UP000554235"/>
    </source>
</evidence>
<comment type="caution">
    <text evidence="2">The sequence shown here is derived from an EMBL/GenBank/DDBJ whole genome shotgun (WGS) entry which is preliminary data.</text>
</comment>
<feature type="chain" id="PRO_5034889736" evidence="1">
    <location>
        <begin position="21"/>
        <end position="85"/>
    </location>
</feature>
<name>A0A8H4KUF5_9HYPO</name>
<protein>
    <submittedName>
        <fullName evidence="2">Uncharacterized protein</fullName>
    </submittedName>
</protein>
<dbReference type="OrthoDB" id="5075542at2759"/>
<dbReference type="EMBL" id="JAADYS010002709">
    <property type="protein sequence ID" value="KAF4455899.1"/>
    <property type="molecule type" value="Genomic_DNA"/>
</dbReference>
<keyword evidence="1" id="KW-0732">Signal</keyword>
<feature type="signal peptide" evidence="1">
    <location>
        <begin position="1"/>
        <end position="20"/>
    </location>
</feature>
<gene>
    <name evidence="2" type="ORF">FALBO_15539</name>
</gene>
<reference evidence="2 3" key="1">
    <citation type="submission" date="2020-01" db="EMBL/GenBank/DDBJ databases">
        <title>Identification and distribution of gene clusters putatively required for synthesis of sphingolipid metabolism inhibitors in phylogenetically diverse species of the filamentous fungus Fusarium.</title>
        <authorList>
            <person name="Kim H.-S."/>
            <person name="Busman M."/>
            <person name="Brown D.W."/>
            <person name="Divon H."/>
            <person name="Uhlig S."/>
            <person name="Proctor R.H."/>
        </authorList>
    </citation>
    <scope>NUCLEOTIDE SEQUENCE [LARGE SCALE GENOMIC DNA]</scope>
    <source>
        <strain evidence="2 3">NRRL 20459</strain>
    </source>
</reference>
<evidence type="ECO:0000256" key="1">
    <source>
        <dbReference type="SAM" id="SignalP"/>
    </source>
</evidence>